<accession>A0ACA9Y049</accession>
<comment type="caution">
    <text evidence="1">The sequence shown here is derived from an EMBL/GenBank/DDBJ whole genome shotgun (WGS) entry which is preliminary data.</text>
</comment>
<reference evidence="1" key="1">
    <citation type="submission" date="2022-06" db="EMBL/GenBank/DDBJ databases">
        <authorList>
            <person name="Legras J.-L."/>
            <person name="Devillers H."/>
            <person name="Grondin C."/>
        </authorList>
    </citation>
    <scope>NUCLEOTIDE SEQUENCE</scope>
    <source>
        <strain evidence="1">CLIB 1444</strain>
    </source>
</reference>
<name>A0ACA9Y049_9ASCO</name>
<proteinExistence type="predicted"/>
<sequence>MSEQYYSTGRGGAGNIAKGSGSTSPKLVPQGSNTPHISSEKLTTGRGGFGNIIKNDDPELTRKLQDVDNGLRPVTSSKSYVGRGGYGNIIDENLAPRHSNKSNKAKSDSKAEKHGFFSKIGKLFK</sequence>
<organism evidence="1 2">
    <name type="scientific">[Candida] jaroonii</name>
    <dbReference type="NCBI Taxonomy" id="467808"/>
    <lineage>
        <taxon>Eukaryota</taxon>
        <taxon>Fungi</taxon>
        <taxon>Dikarya</taxon>
        <taxon>Ascomycota</taxon>
        <taxon>Saccharomycotina</taxon>
        <taxon>Pichiomycetes</taxon>
        <taxon>Debaryomycetaceae</taxon>
        <taxon>Yamadazyma</taxon>
    </lineage>
</organism>
<gene>
    <name evidence="1" type="ORF">CLIB1444_01S00804</name>
</gene>
<evidence type="ECO:0000313" key="2">
    <source>
        <dbReference type="Proteomes" id="UP001152531"/>
    </source>
</evidence>
<keyword evidence="2" id="KW-1185">Reference proteome</keyword>
<dbReference type="EMBL" id="CALSDN010000001">
    <property type="protein sequence ID" value="CAH6718175.1"/>
    <property type="molecule type" value="Genomic_DNA"/>
</dbReference>
<evidence type="ECO:0000313" key="1">
    <source>
        <dbReference type="EMBL" id="CAH6718175.1"/>
    </source>
</evidence>
<protein>
    <submittedName>
        <fullName evidence="1">Uncharacterized protein</fullName>
    </submittedName>
</protein>
<dbReference type="Proteomes" id="UP001152531">
    <property type="component" value="Unassembled WGS sequence"/>
</dbReference>